<proteinExistence type="predicted"/>
<dbReference type="Pfam" id="PF04786">
    <property type="entry name" value="Baculo_DNA_bind"/>
    <property type="match status" value="1"/>
</dbReference>
<dbReference type="Proteomes" id="UP000214344">
    <property type="component" value="Segment"/>
</dbReference>
<gene>
    <name evidence="3" type="ORF">QF4000015</name>
    <name evidence="2" type="ORF">wdlz-06GM26</name>
</gene>
<dbReference type="OrthoDB" id="23658at10239"/>
<accession>A0EYR8</accession>
<reference evidence="1 4" key="3">
    <citation type="journal article" date="2007" name="Virology">
        <title>Genome sequence and organization of a nucleopolyhedrovirus that infects the tea looper caterpillar, Ectropis obliqua.</title>
        <authorList>
            <person name="Ma X.C."/>
            <person name="Shang J.Y."/>
            <person name="Yang Z.N."/>
            <person name="Bao Y.Y."/>
            <person name="Xiao Q."/>
            <person name="Zhang C.X."/>
        </authorList>
    </citation>
    <scope>NUCLEOTIDE SEQUENCE [LARGE SCALE GENOMIC DNA]</scope>
    <source>
        <strain evidence="1 4">A1</strain>
    </source>
</reference>
<protein>
    <submittedName>
        <fullName evidence="1">Dbp-1</fullName>
    </submittedName>
    <submittedName>
        <fullName evidence="2">Putative 36.6 kDa protein</fullName>
    </submittedName>
</protein>
<reference evidence="1" key="2">
    <citation type="submission" date="2006-07" db="EMBL/GenBank/DDBJ databases">
        <authorList>
            <person name="Zhang C.-X."/>
            <person name="Yang Z.-N."/>
            <person name="Ma X.-C."/>
            <person name="Xiao Q."/>
        </authorList>
    </citation>
    <scope>NUCLEOTIDE SEQUENCE</scope>
    <source>
        <strain evidence="1">A1</strain>
    </source>
</reference>
<reference evidence="2" key="4">
    <citation type="submission" date="2013-04" db="EMBL/GenBank/DDBJ databases">
        <authorList>
            <person name="Chen J."/>
            <person name="Hu Y."/>
            <person name="Yin Y."/>
            <person name="Wang B."/>
            <person name="Zhu Y."/>
        </authorList>
    </citation>
    <scope>NUCLEOTIDE SEQUENCE</scope>
    <source>
        <strain evidence="2">Unioasis 1</strain>
    </source>
</reference>
<evidence type="ECO:0000313" key="1">
    <source>
        <dbReference type="EMBL" id="ABI35699.1"/>
    </source>
</evidence>
<keyword evidence="4" id="KW-1185">Reference proteome</keyword>
<evidence type="ECO:0000313" key="2">
    <source>
        <dbReference type="EMBL" id="AGS47880.1"/>
    </source>
</evidence>
<organism evidence="1 4">
    <name type="scientific">Ectropis obliqua nucleopolyhedrovirus</name>
    <dbReference type="NCBI Taxonomy" id="59376"/>
    <lineage>
        <taxon>Viruses</taxon>
        <taxon>Viruses incertae sedis</taxon>
        <taxon>Naldaviricetes</taxon>
        <taxon>Lefavirales</taxon>
        <taxon>Baculoviridae</taxon>
        <taxon>Alphabaculovirus</taxon>
        <taxon>Alphabaculovirus ecobliquae</taxon>
    </lineage>
</organism>
<dbReference type="RefSeq" id="YP_874208.1">
    <property type="nucleotide sequence ID" value="NC_008586.1"/>
</dbReference>
<name>A0EYR8_9ABAC</name>
<reference evidence="1 4" key="1">
    <citation type="journal article" date="2006" name="J. Microbiol.">
        <title>Morphological, phylogenetic and biological characteristics of Ectropis obliqua single-nucleocapsid nucleopolyhedrovirus.</title>
        <authorList>
            <person name="Ma X.C."/>
            <person name="Xu H.J."/>
            <person name="Tang M.J."/>
            <person name="Xiao Q."/>
            <person name="Hong J."/>
            <person name="Zhang C.X."/>
        </authorList>
    </citation>
    <scope>NUCLEOTIDE SEQUENCE [LARGE SCALE GENOMIC DNA]</scope>
    <source>
        <strain evidence="1 4">A1</strain>
    </source>
</reference>
<dbReference type="InterPro" id="IPR006871">
    <property type="entry name" value="ssDNA-bd_baculovirus"/>
</dbReference>
<evidence type="ECO:0000313" key="3">
    <source>
        <dbReference type="EMBL" id="QWV59601.1"/>
    </source>
</evidence>
<sequence>MNLMHNFANEIEHDTMLCVFKNNVEKDVVRYYVWQEIFVQNLNSNKRFWRTSIKCDSYMNKFADIMAQSESMCLFDKNNFTGIVNPPRLMRNHYYVNSGGDKKPYYLFDKVVLSKGRNSFGDFVTVSMANFETVSYAFKSAIEMCINKKIVLQNLIYMSIPSANMAAMHNFVSKFFSVTRTNNEKIYTTGCIDENDVVKLQPMSVQSFSDVFNNQHQIEMVMCAIVEGVRQNKETINVRQLCRDSVSKSNTYVLAIKPLLFMHLH</sequence>
<dbReference type="EMBL" id="MZ394738">
    <property type="protein sequence ID" value="QWV59601.1"/>
    <property type="molecule type" value="Genomic_DNA"/>
</dbReference>
<evidence type="ECO:0000313" key="4">
    <source>
        <dbReference type="Proteomes" id="UP000214344"/>
    </source>
</evidence>
<reference evidence="3" key="5">
    <citation type="submission" date="2021-06" db="EMBL/GenBank/DDBJ databases">
        <authorList>
            <person name="Xiao Q."/>
            <person name="Zhang X.X."/>
            <person name="Tang M.J."/>
        </authorList>
    </citation>
    <scope>NUCLEOTIDE SEQUENCE</scope>
    <source>
        <strain evidence="3">QF4</strain>
    </source>
</reference>
<dbReference type="KEGG" id="vg:5176506"/>
<dbReference type="EMBL" id="DQ837165">
    <property type="protein sequence ID" value="ABI35699.1"/>
    <property type="molecule type" value="Genomic_DNA"/>
</dbReference>
<dbReference type="EMBL" id="KC960018">
    <property type="protein sequence ID" value="AGS47880.1"/>
    <property type="molecule type" value="Genomic_DNA"/>
</dbReference>